<dbReference type="FunFam" id="2.60.40.420:FF:000093">
    <property type="entry name" value="Copper-containing nitrite reductase"/>
    <property type="match status" value="1"/>
</dbReference>
<evidence type="ECO:0000256" key="4">
    <source>
        <dbReference type="ARBA" id="ARBA00004418"/>
    </source>
</evidence>
<evidence type="ECO:0000256" key="12">
    <source>
        <dbReference type="ARBA" id="ARBA00022723"/>
    </source>
</evidence>
<dbReference type="Gene3D" id="1.10.760.10">
    <property type="entry name" value="Cytochrome c-like domain"/>
    <property type="match status" value="1"/>
</dbReference>
<dbReference type="UniPathway" id="UPA00652">
    <property type="reaction ID" value="UER00707"/>
</dbReference>
<dbReference type="GO" id="GO:0042597">
    <property type="term" value="C:periplasmic space"/>
    <property type="evidence" value="ECO:0007669"/>
    <property type="project" value="UniProtKB-SubCell"/>
</dbReference>
<name>A0A7G9LCV1_9FLAO</name>
<sequence length="484" mass="52398">MKLFKMASLLIITSLIIVSCKSEDKKEMASINTADIYIQGTMDAELTSPPYVPAPVGNRTAKKLLVNMEILEKEGTMSDGVQYVYWTFGGSVPGSFIRTRVGDLVEFTLSNHPDNKLPHNIDLHAVTGPGGGAESSFVAPGHKKTFSFKTLNPGLYVYHCATAPVGMHIANGMYGLILVEPEGGLPKVDKEYYIMQGDFYTKGATGEKGLQPFDMTKAVKEDADYVVFNGKVGALTGDNAITANVGETVRLYVGNGGPNLTSSFHVIGEIFDNVHVEGGDLINKNVQTTSIPAGGAAIVDFKVDVPGTFILVDHAIFRAFNKGALGMLKVTGEEKKDLYSGIKQEGIYHPEGSTIQTMPESKEKKKEAVSTKDKTLAQKIADGKQVYMKTCFACHQAEGQGIPNAFPPLAKSDYLNADVKRAIGIVLHGKTGEITVNGKKYNSIMTKQTLTDEEVADVMTYVYNSWGNNKTNVSVKTVKEVKNK</sequence>
<dbReference type="PROSITE" id="PS51007">
    <property type="entry name" value="CYTC"/>
    <property type="match status" value="1"/>
</dbReference>
<evidence type="ECO:0000256" key="1">
    <source>
        <dbReference type="ARBA" id="ARBA00001960"/>
    </source>
</evidence>
<comment type="similarity">
    <text evidence="6">Belongs to the multicopper oxidase family.</text>
</comment>
<evidence type="ECO:0000256" key="16">
    <source>
        <dbReference type="ARBA" id="ARBA00023002"/>
    </source>
</evidence>
<evidence type="ECO:0000256" key="6">
    <source>
        <dbReference type="ARBA" id="ARBA00010609"/>
    </source>
</evidence>
<keyword evidence="15" id="KW-0274">FAD</keyword>
<dbReference type="InterPro" id="IPR051459">
    <property type="entry name" value="Cytochrome_c-type_DH"/>
</dbReference>
<evidence type="ECO:0000313" key="26">
    <source>
        <dbReference type="EMBL" id="QNM86450.1"/>
    </source>
</evidence>
<proteinExistence type="inferred from homology"/>
<organism evidence="26 27">
    <name type="scientific">Polaribacter pectinis</name>
    <dbReference type="NCBI Taxonomy" id="2738844"/>
    <lineage>
        <taxon>Bacteria</taxon>
        <taxon>Pseudomonadati</taxon>
        <taxon>Bacteroidota</taxon>
        <taxon>Flavobacteriia</taxon>
        <taxon>Flavobacteriales</taxon>
        <taxon>Flavobacteriaceae</taxon>
    </lineage>
</organism>
<dbReference type="CDD" id="cd04208">
    <property type="entry name" value="CuRO_2_CuNIR"/>
    <property type="match status" value="1"/>
</dbReference>
<dbReference type="InterPro" id="IPR001117">
    <property type="entry name" value="Cu-oxidase_2nd"/>
</dbReference>
<feature type="region of interest" description="Disordered" evidence="24">
    <location>
        <begin position="351"/>
        <end position="370"/>
    </location>
</feature>
<dbReference type="NCBIfam" id="TIGR02376">
    <property type="entry name" value="Cu_nitrite_red"/>
    <property type="match status" value="1"/>
</dbReference>
<comment type="pathway">
    <text evidence="5">Nitrogen metabolism; nitrate reduction (denitrification); dinitrogen from nitrate: step 2/4.</text>
</comment>
<evidence type="ECO:0000256" key="20">
    <source>
        <dbReference type="ARBA" id="ARBA00032356"/>
    </source>
</evidence>
<dbReference type="Pfam" id="PF00034">
    <property type="entry name" value="Cytochrom_C"/>
    <property type="match status" value="1"/>
</dbReference>
<feature type="binding site" description="type 1 copper site" evidence="22">
    <location>
        <position position="160"/>
    </location>
    <ligand>
        <name>Cu cation</name>
        <dbReference type="ChEBI" id="CHEBI:23378"/>
        <label>1</label>
    </ligand>
</feature>
<dbReference type="SUPFAM" id="SSF49503">
    <property type="entry name" value="Cupredoxins"/>
    <property type="match status" value="2"/>
</dbReference>
<evidence type="ECO:0000256" key="22">
    <source>
        <dbReference type="PIRSR" id="PIRSR601287-1"/>
    </source>
</evidence>
<dbReference type="PANTHER" id="PTHR35008:SF8">
    <property type="entry name" value="ALCOHOL DEHYDROGENASE CYTOCHROME C SUBUNIT"/>
    <property type="match status" value="1"/>
</dbReference>
<feature type="binding site" description="type 1 copper site" evidence="22">
    <location>
        <position position="314"/>
    </location>
    <ligand>
        <name>Cu cation</name>
        <dbReference type="ChEBI" id="CHEBI:23378"/>
        <label>1</label>
    </ligand>
</feature>
<evidence type="ECO:0000256" key="10">
    <source>
        <dbReference type="ARBA" id="ARBA00022617"/>
    </source>
</evidence>
<gene>
    <name evidence="26" type="primary">nirK</name>
    <name evidence="26" type="ORF">H9W90_04825</name>
</gene>
<comment type="catalytic activity">
    <reaction evidence="21">
        <text>nitric oxide + Fe(III)-[cytochrome c] + H2O = Fe(II)-[cytochrome c] + nitrite + 2 H(+)</text>
        <dbReference type="Rhea" id="RHEA:15233"/>
        <dbReference type="Rhea" id="RHEA-COMP:10350"/>
        <dbReference type="Rhea" id="RHEA-COMP:14399"/>
        <dbReference type="ChEBI" id="CHEBI:15377"/>
        <dbReference type="ChEBI" id="CHEBI:15378"/>
        <dbReference type="ChEBI" id="CHEBI:16301"/>
        <dbReference type="ChEBI" id="CHEBI:16480"/>
        <dbReference type="ChEBI" id="CHEBI:29033"/>
        <dbReference type="ChEBI" id="CHEBI:29034"/>
        <dbReference type="EC" id="1.7.2.1"/>
    </reaction>
</comment>
<evidence type="ECO:0000256" key="14">
    <source>
        <dbReference type="ARBA" id="ARBA00022764"/>
    </source>
</evidence>
<dbReference type="GO" id="GO:0009055">
    <property type="term" value="F:electron transfer activity"/>
    <property type="evidence" value="ECO:0007669"/>
    <property type="project" value="InterPro"/>
</dbReference>
<dbReference type="Gene3D" id="2.60.40.420">
    <property type="entry name" value="Cupredoxins - blue copper proteins"/>
    <property type="match status" value="2"/>
</dbReference>
<dbReference type="CDD" id="cd11020">
    <property type="entry name" value="CuRO_1_CuNIR"/>
    <property type="match status" value="1"/>
</dbReference>
<protein>
    <recommendedName>
        <fullName evidence="9">Copper-containing nitrite reductase</fullName>
        <ecNumber evidence="8">1.7.2.1</ecNumber>
    </recommendedName>
    <alternativeName>
        <fullName evidence="20">Cu-NIR</fullName>
    </alternativeName>
</protein>
<dbReference type="SUPFAM" id="SSF46626">
    <property type="entry name" value="Cytochrome c"/>
    <property type="match status" value="1"/>
</dbReference>
<evidence type="ECO:0000256" key="17">
    <source>
        <dbReference type="ARBA" id="ARBA00023004"/>
    </source>
</evidence>
<comment type="cofactor">
    <cofactor evidence="3">
        <name>FAD</name>
        <dbReference type="ChEBI" id="CHEBI:57692"/>
    </cofactor>
</comment>
<evidence type="ECO:0000256" key="15">
    <source>
        <dbReference type="ARBA" id="ARBA00022827"/>
    </source>
</evidence>
<keyword evidence="27" id="KW-1185">Reference proteome</keyword>
<feature type="compositionally biased region" description="Basic and acidic residues" evidence="24">
    <location>
        <begin position="360"/>
        <end position="370"/>
    </location>
</feature>
<evidence type="ECO:0000256" key="24">
    <source>
        <dbReference type="SAM" id="MobiDB-lite"/>
    </source>
</evidence>
<keyword evidence="10 23" id="KW-0349">Heme</keyword>
<comment type="cofactor">
    <cofactor evidence="2 22">
        <name>Cu(2+)</name>
        <dbReference type="ChEBI" id="CHEBI:29036"/>
    </cofactor>
</comment>
<feature type="binding site" description="type 1 copper site" evidence="22">
    <location>
        <position position="159"/>
    </location>
    <ligand>
        <name>Cu cation</name>
        <dbReference type="ChEBI" id="CHEBI:23378"/>
        <label>1</label>
    </ligand>
</feature>
<evidence type="ECO:0000256" key="19">
    <source>
        <dbReference type="ARBA" id="ARBA00023063"/>
    </source>
</evidence>
<dbReference type="GO" id="GO:0005507">
    <property type="term" value="F:copper ion binding"/>
    <property type="evidence" value="ECO:0007669"/>
    <property type="project" value="InterPro"/>
</dbReference>
<evidence type="ECO:0000313" key="27">
    <source>
        <dbReference type="Proteomes" id="UP000515808"/>
    </source>
</evidence>
<dbReference type="InterPro" id="IPR036909">
    <property type="entry name" value="Cyt_c-like_dom_sf"/>
</dbReference>
<feature type="binding site" description="type 2 copper site" evidence="22">
    <location>
        <position position="173"/>
    </location>
    <ligand>
        <name>Cu cation</name>
        <dbReference type="ChEBI" id="CHEBI:23378"/>
        <label>2</label>
    </ligand>
</feature>
<dbReference type="GO" id="GO:0019333">
    <property type="term" value="P:denitrification pathway"/>
    <property type="evidence" value="ECO:0007669"/>
    <property type="project" value="UniProtKB-UniPathway"/>
</dbReference>
<keyword evidence="12 22" id="KW-0479">Metal-binding</keyword>
<feature type="binding site" description="type 1 copper site" evidence="22">
    <location>
        <position position="124"/>
    </location>
    <ligand>
        <name>Cu cation</name>
        <dbReference type="ChEBI" id="CHEBI:23378"/>
        <label>1</label>
    </ligand>
</feature>
<keyword evidence="19" id="KW-0534">Nitrate assimilation</keyword>
<feature type="binding site" description="type 1 copper site" evidence="22">
    <location>
        <position position="168"/>
    </location>
    <ligand>
        <name>Cu cation</name>
        <dbReference type="ChEBI" id="CHEBI:23378"/>
        <label>1</label>
    </ligand>
</feature>
<evidence type="ECO:0000256" key="7">
    <source>
        <dbReference type="ARBA" id="ARBA00011233"/>
    </source>
</evidence>
<dbReference type="AlphaFoldDB" id="A0A7G9LCV1"/>
<dbReference type="InterPro" id="IPR009056">
    <property type="entry name" value="Cyt_c-like_dom"/>
</dbReference>
<evidence type="ECO:0000256" key="5">
    <source>
        <dbReference type="ARBA" id="ARBA00005127"/>
    </source>
</evidence>
<dbReference type="PANTHER" id="PTHR35008">
    <property type="entry name" value="BLL4482 PROTEIN-RELATED"/>
    <property type="match status" value="1"/>
</dbReference>
<keyword evidence="11" id="KW-0285">Flavoprotein</keyword>
<evidence type="ECO:0000256" key="11">
    <source>
        <dbReference type="ARBA" id="ARBA00022630"/>
    </source>
</evidence>
<dbReference type="InterPro" id="IPR011707">
    <property type="entry name" value="Cu-oxidase-like_N"/>
</dbReference>
<evidence type="ECO:0000256" key="2">
    <source>
        <dbReference type="ARBA" id="ARBA00001973"/>
    </source>
</evidence>
<evidence type="ECO:0000256" key="18">
    <source>
        <dbReference type="ARBA" id="ARBA00023008"/>
    </source>
</evidence>
<feature type="domain" description="Cytochrome c" evidence="25">
    <location>
        <begin position="378"/>
        <end position="466"/>
    </location>
</feature>
<comment type="subunit">
    <text evidence="7">Homotrimer.</text>
</comment>
<dbReference type="GO" id="GO:0020037">
    <property type="term" value="F:heme binding"/>
    <property type="evidence" value="ECO:0007669"/>
    <property type="project" value="InterPro"/>
</dbReference>
<dbReference type="GO" id="GO:0042128">
    <property type="term" value="P:nitrate assimilation"/>
    <property type="evidence" value="ECO:0007669"/>
    <property type="project" value="UniProtKB-KW"/>
</dbReference>
<accession>A0A7G9LCV1</accession>
<comment type="cofactor">
    <cofactor evidence="1 22">
        <name>Cu(+)</name>
        <dbReference type="ChEBI" id="CHEBI:49552"/>
    </cofactor>
</comment>
<comment type="subcellular location">
    <subcellularLocation>
        <location evidence="4">Periplasm</location>
    </subcellularLocation>
</comment>
<dbReference type="KEGG" id="ppec:H9W90_04825"/>
<dbReference type="PROSITE" id="PS51257">
    <property type="entry name" value="PROKAR_LIPOPROTEIN"/>
    <property type="match status" value="1"/>
</dbReference>
<keyword evidence="18 22" id="KW-0186">Copper</keyword>
<dbReference type="RefSeq" id="WP_187483330.1">
    <property type="nucleotide sequence ID" value="NZ_CP060695.1"/>
</dbReference>
<dbReference type="GO" id="GO:0050421">
    <property type="term" value="F:nitrite reductase (NO-forming) activity"/>
    <property type="evidence" value="ECO:0007669"/>
    <property type="project" value="UniProtKB-EC"/>
</dbReference>
<dbReference type="Pfam" id="PF07732">
    <property type="entry name" value="Cu-oxidase_3"/>
    <property type="match status" value="1"/>
</dbReference>
<dbReference type="Pfam" id="PF00394">
    <property type="entry name" value="Cu-oxidase"/>
    <property type="match status" value="1"/>
</dbReference>
<evidence type="ECO:0000259" key="25">
    <source>
        <dbReference type="PROSITE" id="PS51007"/>
    </source>
</evidence>
<dbReference type="InterPro" id="IPR001287">
    <property type="entry name" value="NO2-reductase_Cu"/>
</dbReference>
<keyword evidence="17 23" id="KW-0408">Iron</keyword>
<dbReference type="InterPro" id="IPR008972">
    <property type="entry name" value="Cupredoxin"/>
</dbReference>
<evidence type="ECO:0000256" key="23">
    <source>
        <dbReference type="PROSITE-ProRule" id="PRU00433"/>
    </source>
</evidence>
<evidence type="ECO:0000256" key="21">
    <source>
        <dbReference type="ARBA" id="ARBA00049340"/>
    </source>
</evidence>
<reference evidence="26 27" key="1">
    <citation type="submission" date="2020-08" db="EMBL/GenBank/DDBJ databases">
        <title>Polaribacter sp. L12M9 isolated from gut of the Korean scallop.</title>
        <authorList>
            <person name="Jeong Y.S."/>
        </authorList>
    </citation>
    <scope>NUCLEOTIDE SEQUENCE [LARGE SCALE GENOMIC DNA]</scope>
    <source>
        <strain evidence="26 27">L12M9</strain>
    </source>
</reference>
<evidence type="ECO:0000256" key="13">
    <source>
        <dbReference type="ARBA" id="ARBA00022737"/>
    </source>
</evidence>
<evidence type="ECO:0000256" key="8">
    <source>
        <dbReference type="ARBA" id="ARBA00011882"/>
    </source>
</evidence>
<keyword evidence="13" id="KW-0677">Repeat</keyword>
<feature type="binding site" description="type 1 copper site" evidence="22">
    <location>
        <position position="119"/>
    </location>
    <ligand>
        <name>Cu cation</name>
        <dbReference type="ChEBI" id="CHEBI:23378"/>
        <label>1</label>
    </ligand>
</feature>
<keyword evidence="16 26" id="KW-0560">Oxidoreductase</keyword>
<evidence type="ECO:0000256" key="3">
    <source>
        <dbReference type="ARBA" id="ARBA00001974"/>
    </source>
</evidence>
<dbReference type="Proteomes" id="UP000515808">
    <property type="component" value="Chromosome"/>
</dbReference>
<keyword evidence="14" id="KW-0574">Periplasm</keyword>
<dbReference type="PRINTS" id="PR00695">
    <property type="entry name" value="CUNO2RDTASE"/>
</dbReference>
<dbReference type="EMBL" id="CP060695">
    <property type="protein sequence ID" value="QNM86450.1"/>
    <property type="molecule type" value="Genomic_DNA"/>
</dbReference>
<evidence type="ECO:0000256" key="9">
    <source>
        <dbReference type="ARBA" id="ARBA00017290"/>
    </source>
</evidence>
<dbReference type="EC" id="1.7.2.1" evidence="8"/>